<sequence>MMKRIQNTPEGPCRTPQSSDIKLCGNKIKKSFLTPCRRVGLGKSPRSVKKNTKVHLVSALSKELECDTSSVIHNINDKSFIRFEDTLDQQTNFSLKDCDEVKPTEEVSDKTNKCVSILRDSKKQTDLKFEVTDDAIRKLATEVIEKHNKLKSQTTQSDLLDLKDSINMWSSAGQCALQCLLNIYTERGIKTSLTELVHAHGFNVNVLRFNPEEDDFL</sequence>
<dbReference type="AlphaFoldDB" id="A0A1B6CLB1"/>
<dbReference type="GO" id="GO:0000724">
    <property type="term" value="P:double-strand break repair via homologous recombination"/>
    <property type="evidence" value="ECO:0007669"/>
    <property type="project" value="InterPro"/>
</dbReference>
<accession>A0A1B6CLB1</accession>
<name>A0A1B6CLB1_9HEMI</name>
<evidence type="ECO:0000313" key="1">
    <source>
        <dbReference type="EMBL" id="JAS14168.1"/>
    </source>
</evidence>
<dbReference type="PANTHER" id="PTHR28643">
    <property type="entry name" value="SWI5-DEPENDENT RECOMBINATION DNA REPAIR PROTEIN 1 HOMOLOG"/>
    <property type="match status" value="1"/>
</dbReference>
<evidence type="ECO:0008006" key="2">
    <source>
        <dbReference type="Google" id="ProtNLM"/>
    </source>
</evidence>
<dbReference type="GO" id="GO:0032798">
    <property type="term" value="C:Swi5-Sfr1 complex"/>
    <property type="evidence" value="ECO:0007669"/>
    <property type="project" value="InterPro"/>
</dbReference>
<organism evidence="1">
    <name type="scientific">Clastoptera arizonana</name>
    <name type="common">Arizona spittle bug</name>
    <dbReference type="NCBI Taxonomy" id="38151"/>
    <lineage>
        <taxon>Eukaryota</taxon>
        <taxon>Metazoa</taxon>
        <taxon>Ecdysozoa</taxon>
        <taxon>Arthropoda</taxon>
        <taxon>Hexapoda</taxon>
        <taxon>Insecta</taxon>
        <taxon>Pterygota</taxon>
        <taxon>Neoptera</taxon>
        <taxon>Paraneoptera</taxon>
        <taxon>Hemiptera</taxon>
        <taxon>Auchenorrhyncha</taxon>
        <taxon>Cercopoidea</taxon>
        <taxon>Clastopteridae</taxon>
        <taxon>Clastoptera</taxon>
    </lineage>
</organism>
<proteinExistence type="predicted"/>
<gene>
    <name evidence="1" type="ORF">g.2036</name>
</gene>
<dbReference type="EMBL" id="GEDC01023130">
    <property type="protein sequence ID" value="JAS14168.1"/>
    <property type="molecule type" value="Transcribed_RNA"/>
</dbReference>
<reference evidence="1" key="1">
    <citation type="submission" date="2015-12" db="EMBL/GenBank/DDBJ databases">
        <title>De novo transcriptome assembly of four potential Pierce s Disease insect vectors from Arizona vineyards.</title>
        <authorList>
            <person name="Tassone E.E."/>
        </authorList>
    </citation>
    <scope>NUCLEOTIDE SEQUENCE</scope>
</reference>
<dbReference type="PANTHER" id="PTHR28643:SF1">
    <property type="entry name" value="SWI5-DEPENDENT RECOMBINATION DNA REPAIR PROTEIN 1 HOMOLOG"/>
    <property type="match status" value="1"/>
</dbReference>
<dbReference type="GO" id="GO:0003713">
    <property type="term" value="F:transcription coactivator activity"/>
    <property type="evidence" value="ECO:0007669"/>
    <property type="project" value="InterPro"/>
</dbReference>
<protein>
    <recommendedName>
        <fullName evidence="2">Swi5-dependent recombination DNA repair protein 1 homolog</fullName>
    </recommendedName>
</protein>
<dbReference type="InterPro" id="IPR042429">
    <property type="entry name" value="SFR1"/>
</dbReference>